<keyword evidence="1" id="KW-0732">Signal</keyword>
<dbReference type="Pfam" id="PF07007">
    <property type="entry name" value="LprI"/>
    <property type="match status" value="1"/>
</dbReference>
<evidence type="ECO:0000259" key="2">
    <source>
        <dbReference type="Pfam" id="PF07007"/>
    </source>
</evidence>
<dbReference type="Gene3D" id="1.20.1270.180">
    <property type="match status" value="1"/>
</dbReference>
<name>A0A1H1WMY5_9PSED</name>
<dbReference type="RefSeq" id="WP_092276123.1">
    <property type="nucleotide sequence ID" value="NZ_LT629762.1"/>
</dbReference>
<dbReference type="STRING" id="1148509.SAMN05216222_2798"/>
<reference evidence="3 4" key="1">
    <citation type="submission" date="2016-10" db="EMBL/GenBank/DDBJ databases">
        <authorList>
            <person name="de Groot N.N."/>
        </authorList>
    </citation>
    <scope>NUCLEOTIDE SEQUENCE [LARGE SCALE GENOMIC DNA]</scope>
    <source>
        <strain evidence="3 4">LMG 26867</strain>
    </source>
</reference>
<feature type="domain" description="Lysozyme inhibitor LprI-like N-terminal" evidence="2">
    <location>
        <begin position="34"/>
        <end position="117"/>
    </location>
</feature>
<dbReference type="InterPro" id="IPR009739">
    <property type="entry name" value="LprI-like_N"/>
</dbReference>
<proteinExistence type="predicted"/>
<protein>
    <submittedName>
        <fullName evidence="3">Uncharacterized conserved protein YecT, DUF1311 family</fullName>
    </submittedName>
</protein>
<gene>
    <name evidence="3" type="ORF">SAMN05216222_2798</name>
</gene>
<accession>A0A1H1WMY5</accession>
<evidence type="ECO:0000313" key="4">
    <source>
        <dbReference type="Proteomes" id="UP000198481"/>
    </source>
</evidence>
<feature type="signal peptide" evidence="1">
    <location>
        <begin position="1"/>
        <end position="22"/>
    </location>
</feature>
<sequence>MWGYTKVLAGIALATFISPVFAQPSCQPDSFENPDLLICSQETFDRLDSSLNDQYKKALASLSPDDRKLLVDVQRSWVKFKEEYCQELYQHAGTGEDPALKKWSCLLHTTNGRLSELMYLQTGMTNDGFYNAMQAMVGKNQAMTLGAAADRLGGEALVDPVWQHYVDGHCEMAFSLFREDLEYCGQRMRFQLPIYR</sequence>
<feature type="chain" id="PRO_5009264604" evidence="1">
    <location>
        <begin position="23"/>
        <end position="196"/>
    </location>
</feature>
<dbReference type="Proteomes" id="UP000198481">
    <property type="component" value="Chromosome I"/>
</dbReference>
<dbReference type="EMBL" id="LT629762">
    <property type="protein sequence ID" value="SDS98533.1"/>
    <property type="molecule type" value="Genomic_DNA"/>
</dbReference>
<evidence type="ECO:0000313" key="3">
    <source>
        <dbReference type="EMBL" id="SDS98533.1"/>
    </source>
</evidence>
<dbReference type="AlphaFoldDB" id="A0A1H1WMY5"/>
<evidence type="ECO:0000256" key="1">
    <source>
        <dbReference type="SAM" id="SignalP"/>
    </source>
</evidence>
<organism evidence="3 4">
    <name type="scientific">Pseudomonas prosekii</name>
    <dbReference type="NCBI Taxonomy" id="1148509"/>
    <lineage>
        <taxon>Bacteria</taxon>
        <taxon>Pseudomonadati</taxon>
        <taxon>Pseudomonadota</taxon>
        <taxon>Gammaproteobacteria</taxon>
        <taxon>Pseudomonadales</taxon>
        <taxon>Pseudomonadaceae</taxon>
        <taxon>Pseudomonas</taxon>
    </lineage>
</organism>